<name>A0ABV9EJ55_9ACTN</name>
<comment type="caution">
    <text evidence="2">The sequence shown here is derived from an EMBL/GenBank/DDBJ whole genome shotgun (WGS) entry which is preliminary data.</text>
</comment>
<feature type="transmembrane region" description="Helical" evidence="1">
    <location>
        <begin position="58"/>
        <end position="81"/>
    </location>
</feature>
<sequence length="171" mass="17742">MPWGSLAGHGLAYGSGLGLLLAAVLIIGTLVAPDFMVGDYPPAIAERYGPKSPRGRSVTRVAGVLLAAGVLALLTAAMAGLPTIAPGAGFGTALVYATIIWQSFNLFDLVVLDWLIVVRWRPAFVVLPGTEGMDAYDDMGHHLRGYVKGVVICQAAALLSAVAFAVLALLL</sequence>
<reference evidence="3" key="1">
    <citation type="journal article" date="2019" name="Int. J. Syst. Evol. Microbiol.">
        <title>The Global Catalogue of Microorganisms (GCM) 10K type strain sequencing project: providing services to taxonomists for standard genome sequencing and annotation.</title>
        <authorList>
            <consortium name="The Broad Institute Genomics Platform"/>
            <consortium name="The Broad Institute Genome Sequencing Center for Infectious Disease"/>
            <person name="Wu L."/>
            <person name="Ma J."/>
        </authorList>
    </citation>
    <scope>NUCLEOTIDE SEQUENCE [LARGE SCALE GENOMIC DNA]</scope>
    <source>
        <strain evidence="3">CCUG 49560</strain>
    </source>
</reference>
<feature type="transmembrane region" description="Helical" evidence="1">
    <location>
        <begin position="149"/>
        <end position="170"/>
    </location>
</feature>
<feature type="transmembrane region" description="Helical" evidence="1">
    <location>
        <begin position="93"/>
        <end position="117"/>
    </location>
</feature>
<evidence type="ECO:0000313" key="3">
    <source>
        <dbReference type="Proteomes" id="UP001595891"/>
    </source>
</evidence>
<keyword evidence="1" id="KW-0812">Transmembrane</keyword>
<dbReference type="RefSeq" id="WP_262845712.1">
    <property type="nucleotide sequence ID" value="NZ_JANZYP010000041.1"/>
</dbReference>
<protein>
    <recommendedName>
        <fullName evidence="4">Nitroreductase</fullName>
    </recommendedName>
</protein>
<accession>A0ABV9EJ55</accession>
<organism evidence="2 3">
    <name type="scientific">Sphaerisporangium corydalis</name>
    <dbReference type="NCBI Taxonomy" id="1441875"/>
    <lineage>
        <taxon>Bacteria</taxon>
        <taxon>Bacillati</taxon>
        <taxon>Actinomycetota</taxon>
        <taxon>Actinomycetes</taxon>
        <taxon>Streptosporangiales</taxon>
        <taxon>Streptosporangiaceae</taxon>
        <taxon>Sphaerisporangium</taxon>
    </lineage>
</organism>
<gene>
    <name evidence="2" type="ORF">ACFO8L_22225</name>
</gene>
<dbReference type="EMBL" id="JBHSFN010000013">
    <property type="protein sequence ID" value="MFC4588823.1"/>
    <property type="molecule type" value="Genomic_DNA"/>
</dbReference>
<evidence type="ECO:0000256" key="1">
    <source>
        <dbReference type="SAM" id="Phobius"/>
    </source>
</evidence>
<evidence type="ECO:0008006" key="4">
    <source>
        <dbReference type="Google" id="ProtNLM"/>
    </source>
</evidence>
<proteinExistence type="predicted"/>
<keyword evidence="3" id="KW-1185">Reference proteome</keyword>
<keyword evidence="1" id="KW-1133">Transmembrane helix</keyword>
<evidence type="ECO:0000313" key="2">
    <source>
        <dbReference type="EMBL" id="MFC4588823.1"/>
    </source>
</evidence>
<keyword evidence="1" id="KW-0472">Membrane</keyword>
<feature type="transmembrane region" description="Helical" evidence="1">
    <location>
        <begin position="12"/>
        <end position="37"/>
    </location>
</feature>
<dbReference type="Proteomes" id="UP001595891">
    <property type="component" value="Unassembled WGS sequence"/>
</dbReference>